<dbReference type="Proteomes" id="UP000663844">
    <property type="component" value="Unassembled WGS sequence"/>
</dbReference>
<gene>
    <name evidence="2" type="ORF">OXD698_LOCUS53854</name>
</gene>
<evidence type="ECO:0000259" key="1">
    <source>
        <dbReference type="Pfam" id="PF12872"/>
    </source>
</evidence>
<proteinExistence type="predicted"/>
<dbReference type="InterPro" id="IPR025605">
    <property type="entry name" value="OST-HTH/LOTUS_dom"/>
</dbReference>
<sequence length="119" mass="14025">YFSRQCRVADYGFSKIIDLLSAIPKSIQILGDGNKRIMTITHRCQMKRFTNDIIRILKNKPQRSMSISEIPLEYEIAYKKPFCIDDFVMCFLEDLVNEVKDNKELVVEADKNIIKLYRK</sequence>
<feature type="domain" description="HTH OST-type" evidence="1">
    <location>
        <begin position="2"/>
        <end position="37"/>
    </location>
</feature>
<dbReference type="EMBL" id="CAJOAZ010031657">
    <property type="protein sequence ID" value="CAF4441596.1"/>
    <property type="molecule type" value="Genomic_DNA"/>
</dbReference>
<evidence type="ECO:0000313" key="3">
    <source>
        <dbReference type="Proteomes" id="UP000663844"/>
    </source>
</evidence>
<dbReference type="Pfam" id="PF12872">
    <property type="entry name" value="OST-HTH"/>
    <property type="match status" value="2"/>
</dbReference>
<feature type="non-terminal residue" evidence="2">
    <location>
        <position position="119"/>
    </location>
</feature>
<protein>
    <recommendedName>
        <fullName evidence="1">HTH OST-type domain-containing protein</fullName>
    </recommendedName>
</protein>
<name>A0A820RX69_9BILA</name>
<reference evidence="2" key="1">
    <citation type="submission" date="2021-02" db="EMBL/GenBank/DDBJ databases">
        <authorList>
            <person name="Nowell W R."/>
        </authorList>
    </citation>
    <scope>NUCLEOTIDE SEQUENCE</scope>
</reference>
<dbReference type="AlphaFoldDB" id="A0A820RX69"/>
<organism evidence="2 3">
    <name type="scientific">Adineta steineri</name>
    <dbReference type="NCBI Taxonomy" id="433720"/>
    <lineage>
        <taxon>Eukaryota</taxon>
        <taxon>Metazoa</taxon>
        <taxon>Spiralia</taxon>
        <taxon>Gnathifera</taxon>
        <taxon>Rotifera</taxon>
        <taxon>Eurotatoria</taxon>
        <taxon>Bdelloidea</taxon>
        <taxon>Adinetida</taxon>
        <taxon>Adinetidae</taxon>
        <taxon>Adineta</taxon>
    </lineage>
</organism>
<accession>A0A820RX69</accession>
<feature type="domain" description="HTH OST-type" evidence="1">
    <location>
        <begin position="47"/>
        <end position="82"/>
    </location>
</feature>
<evidence type="ECO:0000313" key="2">
    <source>
        <dbReference type="EMBL" id="CAF4441596.1"/>
    </source>
</evidence>
<feature type="non-terminal residue" evidence="2">
    <location>
        <position position="1"/>
    </location>
</feature>
<comment type="caution">
    <text evidence="2">The sequence shown here is derived from an EMBL/GenBank/DDBJ whole genome shotgun (WGS) entry which is preliminary data.</text>
</comment>